<dbReference type="SUPFAM" id="SSF51556">
    <property type="entry name" value="Metallo-dependent hydrolases"/>
    <property type="match status" value="1"/>
</dbReference>
<dbReference type="InterPro" id="IPR032466">
    <property type="entry name" value="Metal_Hydrolase"/>
</dbReference>
<evidence type="ECO:0000313" key="4">
    <source>
        <dbReference type="Proteomes" id="UP000293874"/>
    </source>
</evidence>
<name>A0A4Q7MSB1_9BACT</name>
<keyword evidence="4" id="KW-1185">Reference proteome</keyword>
<dbReference type="GO" id="GO:0016810">
    <property type="term" value="F:hydrolase activity, acting on carbon-nitrogen (but not peptide) bonds"/>
    <property type="evidence" value="ECO:0007669"/>
    <property type="project" value="InterPro"/>
</dbReference>
<keyword evidence="1 3" id="KW-0378">Hydrolase</keyword>
<protein>
    <submittedName>
        <fullName evidence="3">Cytosine/adenosine deaminase-related metal-dependent hydrolase</fullName>
    </submittedName>
</protein>
<proteinExistence type="predicted"/>
<dbReference type="Pfam" id="PF01979">
    <property type="entry name" value="Amidohydro_1"/>
    <property type="match status" value="1"/>
</dbReference>
<dbReference type="InterPro" id="IPR050287">
    <property type="entry name" value="MTA/SAH_deaminase"/>
</dbReference>
<dbReference type="Gene3D" id="3.20.20.140">
    <property type="entry name" value="Metal-dependent hydrolases"/>
    <property type="match status" value="1"/>
</dbReference>
<sequence>MAKLIDFTVSMAYRKFKADQLFTGTSLLSGGEVLITTQQGVIEAIVPAAEAGEEVQELAGILCPGFVNAHCHLELSHMKGRIPPGSGMVDFLLGVMQQRNFPQEEVQAAIARAETAMWDSGIVAVGDICNTADTIAAKSMGRLLYRNFIETMGFIPATAPQRFAFAKTVFEQFEAAMPGRNSIVPHAPYSVSPELLQLIADFPGNQYLSIHNQESIAETQFLKDGTGGMRRLYDFLGIDLSFYRPSGLSSPQLMLPPFSQQQQMVLVHDVHTEASDLQWMQEEALPALFFCLCPNANLYIGNGLPDIELLRMQGANIVLGTDSLSSNQQLSILEEVKTIASEFPDIPTAELLQWGTFNGAKALGFEAQFGSFEKGKQPGIVLIDNAGDSFEKSSAKRIL</sequence>
<comment type="caution">
    <text evidence="3">The sequence shown here is derived from an EMBL/GenBank/DDBJ whole genome shotgun (WGS) entry which is preliminary data.</text>
</comment>
<dbReference type="SUPFAM" id="SSF51338">
    <property type="entry name" value="Composite domain of metallo-dependent hydrolases"/>
    <property type="match status" value="1"/>
</dbReference>
<dbReference type="PANTHER" id="PTHR43794">
    <property type="entry name" value="AMINOHYDROLASE SSNA-RELATED"/>
    <property type="match status" value="1"/>
</dbReference>
<evidence type="ECO:0000256" key="1">
    <source>
        <dbReference type="ARBA" id="ARBA00022801"/>
    </source>
</evidence>
<dbReference type="InterPro" id="IPR006680">
    <property type="entry name" value="Amidohydro-rel"/>
</dbReference>
<dbReference type="EMBL" id="SGXA01000002">
    <property type="protein sequence ID" value="RZS71348.1"/>
    <property type="molecule type" value="Genomic_DNA"/>
</dbReference>
<gene>
    <name evidence="3" type="ORF">EV199_3251</name>
</gene>
<organism evidence="3 4">
    <name type="scientific">Pseudobacter ginsenosidimutans</name>
    <dbReference type="NCBI Taxonomy" id="661488"/>
    <lineage>
        <taxon>Bacteria</taxon>
        <taxon>Pseudomonadati</taxon>
        <taxon>Bacteroidota</taxon>
        <taxon>Chitinophagia</taxon>
        <taxon>Chitinophagales</taxon>
        <taxon>Chitinophagaceae</taxon>
        <taxon>Pseudobacter</taxon>
    </lineage>
</organism>
<evidence type="ECO:0000313" key="3">
    <source>
        <dbReference type="EMBL" id="RZS71348.1"/>
    </source>
</evidence>
<accession>A0A4Q7MSB1</accession>
<dbReference type="PANTHER" id="PTHR43794:SF11">
    <property type="entry name" value="AMIDOHYDROLASE-RELATED DOMAIN-CONTAINING PROTEIN"/>
    <property type="match status" value="1"/>
</dbReference>
<evidence type="ECO:0000259" key="2">
    <source>
        <dbReference type="Pfam" id="PF01979"/>
    </source>
</evidence>
<dbReference type="InterPro" id="IPR011059">
    <property type="entry name" value="Metal-dep_hydrolase_composite"/>
</dbReference>
<dbReference type="Proteomes" id="UP000293874">
    <property type="component" value="Unassembled WGS sequence"/>
</dbReference>
<reference evidence="3 4" key="1">
    <citation type="submission" date="2019-02" db="EMBL/GenBank/DDBJ databases">
        <title>Genomic Encyclopedia of Type Strains, Phase IV (KMG-IV): sequencing the most valuable type-strain genomes for metagenomic binning, comparative biology and taxonomic classification.</title>
        <authorList>
            <person name="Goeker M."/>
        </authorList>
    </citation>
    <scope>NUCLEOTIDE SEQUENCE [LARGE SCALE GENOMIC DNA]</scope>
    <source>
        <strain evidence="3 4">DSM 18116</strain>
    </source>
</reference>
<dbReference type="AlphaFoldDB" id="A0A4Q7MSB1"/>
<feature type="domain" description="Amidohydrolase-related" evidence="2">
    <location>
        <begin position="61"/>
        <end position="385"/>
    </location>
</feature>